<dbReference type="GO" id="GO:0070006">
    <property type="term" value="F:metalloaminopeptidase activity"/>
    <property type="evidence" value="ECO:0007669"/>
    <property type="project" value="TreeGrafter"/>
</dbReference>
<dbReference type="Gene3D" id="2.30.250.10">
    <property type="entry name" value="Aminopeptidase i, Domain 2"/>
    <property type="match status" value="1"/>
</dbReference>
<evidence type="ECO:0000256" key="9">
    <source>
        <dbReference type="RuleBase" id="RU004386"/>
    </source>
</evidence>
<evidence type="ECO:0000256" key="2">
    <source>
        <dbReference type="ARBA" id="ARBA00008290"/>
    </source>
</evidence>
<evidence type="ECO:0000256" key="10">
    <source>
        <dbReference type="SAM" id="SignalP"/>
    </source>
</evidence>
<dbReference type="Pfam" id="PF02127">
    <property type="entry name" value="Peptidase_M18"/>
    <property type="match status" value="1"/>
</dbReference>
<evidence type="ECO:0008006" key="13">
    <source>
        <dbReference type="Google" id="ProtNLM"/>
    </source>
</evidence>
<comment type="similarity">
    <text evidence="2 9">Belongs to the peptidase M18 family.</text>
</comment>
<sequence length="537" mass="59319">MWITLFLVLYLPNALWSCGFLQLRAGLSRKTTYPFNSYLMPETYAFIDAEDILSWDELSTDDEHPVIAPVQSSSQNSPSTSTCHKYLEFTDMNPTTFHVVRHFAKLLDDNGFVFIDEQEPITPELEAQINAGGKFYTLRSDLTILPFVIGGKWTATQGVGLAGCHIDALTAKLKPSSLKPKVDGYELLGVTGYSGGLDHLRLDRDLGLGGAVLIRRKDGTYARKLVTSPWPIARVPSLAEHFGVDAKYNPETEMVPVIGFDTEPEVPIDHPLADRHSAKLLRYVSSISDVPVDDIVELELELYDTQKAVIGGLKGEFVFAPRLDDRLCSWAAIYGLIEYANLYDSDSLAAHDGLSMVLLVDSEEIGSGTRTGVKGKFLNATIDKILVIKKQPPVQSVVFANSILLSADVTHLMNPNFKSAYLDKHYPLPNTGMTIKIDANGHVASEYVGYNLLKTLTSQNQLKLQQFHIRNDASSGGTIGPYLATATGARVIDIGLPILSMHSVRAMCGSEDVQNGVDFFKAFFEGWRQEYNKYRGL</sequence>
<evidence type="ECO:0000313" key="12">
    <source>
        <dbReference type="Proteomes" id="UP000000707"/>
    </source>
</evidence>
<keyword evidence="8 9" id="KW-0482">Metalloprotease</keyword>
<evidence type="ECO:0000256" key="3">
    <source>
        <dbReference type="ARBA" id="ARBA00022438"/>
    </source>
</evidence>
<keyword evidence="10" id="KW-0732">Signal</keyword>
<organism evidence="12">
    <name type="scientific">Candida tenuis (strain ATCC 10573 / BCRC 21748 / CBS 615 / JCM 9827 / NBRC 10315 / NRRL Y-1498 / VKM Y-70)</name>
    <name type="common">Yeast</name>
    <name type="synonym">Yamadazyma tenuis</name>
    <dbReference type="NCBI Taxonomy" id="590646"/>
    <lineage>
        <taxon>Eukaryota</taxon>
        <taxon>Fungi</taxon>
        <taxon>Dikarya</taxon>
        <taxon>Ascomycota</taxon>
        <taxon>Saccharomycotina</taxon>
        <taxon>Pichiomycetes</taxon>
        <taxon>Debaryomycetaceae</taxon>
        <taxon>Yamadazyma</taxon>
    </lineage>
</organism>
<evidence type="ECO:0000256" key="4">
    <source>
        <dbReference type="ARBA" id="ARBA00022670"/>
    </source>
</evidence>
<dbReference type="PRINTS" id="PR00932">
    <property type="entry name" value="AMINO1PTASE"/>
</dbReference>
<dbReference type="PANTHER" id="PTHR28570:SF4">
    <property type="entry name" value="VACUOLAR AMINOPEPTIDASE 1"/>
    <property type="match status" value="1"/>
</dbReference>
<dbReference type="GO" id="GO:0006508">
    <property type="term" value="P:proteolysis"/>
    <property type="evidence" value="ECO:0007669"/>
    <property type="project" value="UniProtKB-KW"/>
</dbReference>
<feature type="chain" id="PRO_5003442742" description="Peptidase M18, aminopeptidase I" evidence="10">
    <location>
        <begin position="18"/>
        <end position="537"/>
    </location>
</feature>
<keyword evidence="4 9" id="KW-0645">Protease</keyword>
<accession>G3B675</accession>
<proteinExistence type="inferred from homology"/>
<protein>
    <recommendedName>
        <fullName evidence="13">Peptidase M18, aminopeptidase I</fullName>
    </recommendedName>
</protein>
<dbReference type="SUPFAM" id="SSF53187">
    <property type="entry name" value="Zn-dependent exopeptidases"/>
    <property type="match status" value="1"/>
</dbReference>
<dbReference type="HOGENOM" id="CLU_019532_3_0_1"/>
<dbReference type="Proteomes" id="UP000000707">
    <property type="component" value="Unassembled WGS sequence"/>
</dbReference>
<evidence type="ECO:0000313" key="11">
    <source>
        <dbReference type="EMBL" id="EGV63402.1"/>
    </source>
</evidence>
<dbReference type="GO" id="GO:0008270">
    <property type="term" value="F:zinc ion binding"/>
    <property type="evidence" value="ECO:0007669"/>
    <property type="project" value="InterPro"/>
</dbReference>
<evidence type="ECO:0000256" key="8">
    <source>
        <dbReference type="ARBA" id="ARBA00023049"/>
    </source>
</evidence>
<comment type="cofactor">
    <cofactor evidence="1">
        <name>Zn(2+)</name>
        <dbReference type="ChEBI" id="CHEBI:29105"/>
    </cofactor>
</comment>
<dbReference type="KEGG" id="cten:18247546"/>
<reference evidence="11 12" key="1">
    <citation type="journal article" date="2011" name="Proc. Natl. Acad. Sci. U.S.A.">
        <title>Comparative genomics of xylose-fermenting fungi for enhanced biofuel production.</title>
        <authorList>
            <person name="Wohlbach D.J."/>
            <person name="Kuo A."/>
            <person name="Sato T.K."/>
            <person name="Potts K.M."/>
            <person name="Salamov A.A."/>
            <person name="LaButti K.M."/>
            <person name="Sun H."/>
            <person name="Clum A."/>
            <person name="Pangilinan J.L."/>
            <person name="Lindquist E.A."/>
            <person name="Lucas S."/>
            <person name="Lapidus A."/>
            <person name="Jin M."/>
            <person name="Gunawan C."/>
            <person name="Balan V."/>
            <person name="Dale B.E."/>
            <person name="Jeffries T.W."/>
            <person name="Zinkel R."/>
            <person name="Barry K.W."/>
            <person name="Grigoriev I.V."/>
            <person name="Gasch A.P."/>
        </authorList>
    </citation>
    <scope>NUCLEOTIDE SEQUENCE [LARGE SCALE GENOMIC DNA]</scope>
    <source>
        <strain evidence="12">ATCC 10573 / BCRC 21748 / CBS 615 / JCM 9827 / NBRC 10315 / NRRL Y-1498 / VKM Y-70</strain>
    </source>
</reference>
<keyword evidence="7 9" id="KW-0862">Zinc</keyword>
<evidence type="ECO:0000256" key="1">
    <source>
        <dbReference type="ARBA" id="ARBA00001947"/>
    </source>
</evidence>
<evidence type="ECO:0000256" key="6">
    <source>
        <dbReference type="ARBA" id="ARBA00022801"/>
    </source>
</evidence>
<keyword evidence="12" id="KW-1185">Reference proteome</keyword>
<gene>
    <name evidence="11" type="ORF">CANTEDRAFT_114712</name>
</gene>
<dbReference type="GeneID" id="18247546"/>
<evidence type="ECO:0000256" key="7">
    <source>
        <dbReference type="ARBA" id="ARBA00022833"/>
    </source>
</evidence>
<dbReference type="SUPFAM" id="SSF101821">
    <property type="entry name" value="Aminopeptidase/glucanase lid domain"/>
    <property type="match status" value="1"/>
</dbReference>
<keyword evidence="6 9" id="KW-0378">Hydrolase</keyword>
<dbReference type="AlphaFoldDB" id="G3B675"/>
<dbReference type="OrthoDB" id="9880441at2759"/>
<dbReference type="PANTHER" id="PTHR28570">
    <property type="entry name" value="ASPARTYL AMINOPEPTIDASE"/>
    <property type="match status" value="1"/>
</dbReference>
<evidence type="ECO:0000256" key="5">
    <source>
        <dbReference type="ARBA" id="ARBA00022723"/>
    </source>
</evidence>
<dbReference type="Gene3D" id="3.40.630.10">
    <property type="entry name" value="Zn peptidases"/>
    <property type="match status" value="1"/>
</dbReference>
<dbReference type="STRING" id="590646.G3B675"/>
<feature type="signal peptide" evidence="10">
    <location>
        <begin position="1"/>
        <end position="17"/>
    </location>
</feature>
<keyword evidence="5 9" id="KW-0479">Metal-binding</keyword>
<dbReference type="InterPro" id="IPR023358">
    <property type="entry name" value="Peptidase_M18_dom2"/>
</dbReference>
<keyword evidence="3 9" id="KW-0031">Aminopeptidase</keyword>
<dbReference type="GO" id="GO:0000324">
    <property type="term" value="C:fungal-type vacuole"/>
    <property type="evidence" value="ECO:0007669"/>
    <property type="project" value="TreeGrafter"/>
</dbReference>
<name>G3B675_CANTC</name>
<dbReference type="EMBL" id="GL996524">
    <property type="protein sequence ID" value="EGV63402.1"/>
    <property type="molecule type" value="Genomic_DNA"/>
</dbReference>
<dbReference type="InterPro" id="IPR001948">
    <property type="entry name" value="Peptidase_M18"/>
</dbReference>
<dbReference type="eggNOG" id="KOG2596">
    <property type="taxonomic scope" value="Eukaryota"/>
</dbReference>